<protein>
    <submittedName>
        <fullName evidence="8">D-glycerate dehydrogenase</fullName>
    </submittedName>
</protein>
<keyword evidence="4" id="KW-0520">NAD</keyword>
<sequence>MKPQVFITRELFDDVIAKILQYYEVEVWDRYQAPPYETLLKKVKEVDALVSLLADKIDCNLLKNASKLKIVAQLAVGYDNIDVECATKLGIYVTNTPGVLTEATAEFTWALILATTRRAVEADHFVRFGEWFRLRTAWHPKMLLGMELKGKTLGIIGLGRIGSRVAEIGVKGFGMKVIYYDLTRNPQLEAEIGAVYKDLHDVLKEADVVSVHVPLTPETKHLINESRLKLMKSSAVLINTSRGGVVDTNALVKALNEGWIAGAGLDVFEEEPLPQNHPLTAFKNVVLAPHIASATYEARHGMAEIVADNLIDFYEGKVPRTLVNKEVVNVRKPGFK</sequence>
<evidence type="ECO:0000256" key="1">
    <source>
        <dbReference type="ARBA" id="ARBA00005854"/>
    </source>
</evidence>
<dbReference type="InterPro" id="IPR050857">
    <property type="entry name" value="D-2-hydroxyacid_DH"/>
</dbReference>
<accession>A0A2R7Y6P5</accession>
<evidence type="ECO:0000259" key="6">
    <source>
        <dbReference type="Pfam" id="PF00389"/>
    </source>
</evidence>
<comment type="similarity">
    <text evidence="1 5">Belongs to the D-isomer specific 2-hydroxyacid dehydrogenase family.</text>
</comment>
<reference evidence="8 9" key="1">
    <citation type="journal article" date="2018" name="Syst. Appl. Microbiol.">
        <title>A new symbiotic nanoarchaeote (Candidatus Nanoclepta minutus) and its host (Zestosphaera tikiterensis gen. nov., sp. nov.) from a New Zealand hot spring.</title>
        <authorList>
            <person name="St John E."/>
            <person name="Liu Y."/>
            <person name="Podar M."/>
            <person name="Stott M.B."/>
            <person name="Meneghin J."/>
            <person name="Chen Z."/>
            <person name="Lagutin K."/>
            <person name="Mitchell K."/>
            <person name="Reysenbach A.L."/>
        </authorList>
    </citation>
    <scope>NUCLEOTIDE SEQUENCE [LARGE SCALE GENOMIC DNA]</scope>
    <source>
        <strain evidence="8">NZ3</strain>
    </source>
</reference>
<organism evidence="8 9">
    <name type="scientific">Zestosphaera tikiterensis</name>
    <dbReference type="NCBI Taxonomy" id="1973259"/>
    <lineage>
        <taxon>Archaea</taxon>
        <taxon>Thermoproteota</taxon>
        <taxon>Thermoprotei</taxon>
        <taxon>Desulfurococcales</taxon>
        <taxon>Desulfurococcaceae</taxon>
        <taxon>Zestosphaera</taxon>
    </lineage>
</organism>
<evidence type="ECO:0000313" key="9">
    <source>
        <dbReference type="Proteomes" id="UP000244093"/>
    </source>
</evidence>
<dbReference type="GO" id="GO:0016616">
    <property type="term" value="F:oxidoreductase activity, acting on the CH-OH group of donors, NAD or NADP as acceptor"/>
    <property type="evidence" value="ECO:0007669"/>
    <property type="project" value="InterPro"/>
</dbReference>
<dbReference type="SUPFAM" id="SSF52283">
    <property type="entry name" value="Formate/glycerate dehydrogenase catalytic domain-like"/>
    <property type="match status" value="1"/>
</dbReference>
<dbReference type="PROSITE" id="PS00671">
    <property type="entry name" value="D_2_HYDROXYACID_DH_3"/>
    <property type="match status" value="1"/>
</dbReference>
<dbReference type="Proteomes" id="UP000244093">
    <property type="component" value="Unassembled WGS sequence"/>
</dbReference>
<dbReference type="NCBIfam" id="NF009714">
    <property type="entry name" value="PRK13243.1"/>
    <property type="match status" value="1"/>
</dbReference>
<dbReference type="AlphaFoldDB" id="A0A2R7Y6P5"/>
<evidence type="ECO:0000313" key="8">
    <source>
        <dbReference type="EMBL" id="PUA32542.1"/>
    </source>
</evidence>
<dbReference type="Gene3D" id="3.40.50.720">
    <property type="entry name" value="NAD(P)-binding Rossmann-like Domain"/>
    <property type="match status" value="2"/>
</dbReference>
<gene>
    <name evidence="8" type="ORF">B7O98_07795</name>
</gene>
<feature type="domain" description="D-isomer specific 2-hydroxyacid dehydrogenase NAD-binding" evidence="7">
    <location>
        <begin position="110"/>
        <end position="292"/>
    </location>
</feature>
<dbReference type="CDD" id="cd05301">
    <property type="entry name" value="GDH"/>
    <property type="match status" value="1"/>
</dbReference>
<dbReference type="EMBL" id="NBVN01000004">
    <property type="protein sequence ID" value="PUA32542.1"/>
    <property type="molecule type" value="Genomic_DNA"/>
</dbReference>
<feature type="domain" description="D-isomer specific 2-hydroxyacid dehydrogenase catalytic" evidence="6">
    <location>
        <begin position="6"/>
        <end position="324"/>
    </location>
</feature>
<dbReference type="Pfam" id="PF02826">
    <property type="entry name" value="2-Hacid_dh_C"/>
    <property type="match status" value="1"/>
</dbReference>
<comment type="caution">
    <text evidence="8">The sequence shown here is derived from an EMBL/GenBank/DDBJ whole genome shotgun (WGS) entry which is preliminary data.</text>
</comment>
<keyword evidence="3 5" id="KW-0560">Oxidoreductase</keyword>
<dbReference type="PANTHER" id="PTHR42789">
    <property type="entry name" value="D-ISOMER SPECIFIC 2-HYDROXYACID DEHYDROGENASE FAMILY PROTEIN (AFU_ORTHOLOGUE AFUA_6G10090)"/>
    <property type="match status" value="1"/>
</dbReference>
<dbReference type="InterPro" id="IPR006139">
    <property type="entry name" value="D-isomer_2_OHA_DH_cat_dom"/>
</dbReference>
<proteinExistence type="inferred from homology"/>
<evidence type="ECO:0000259" key="7">
    <source>
        <dbReference type="Pfam" id="PF02826"/>
    </source>
</evidence>
<evidence type="ECO:0000256" key="5">
    <source>
        <dbReference type="RuleBase" id="RU003719"/>
    </source>
</evidence>
<evidence type="ECO:0000256" key="3">
    <source>
        <dbReference type="ARBA" id="ARBA00023002"/>
    </source>
</evidence>
<dbReference type="InterPro" id="IPR036291">
    <property type="entry name" value="NAD(P)-bd_dom_sf"/>
</dbReference>
<dbReference type="PROSITE" id="PS00065">
    <property type="entry name" value="D_2_HYDROXYACID_DH_1"/>
    <property type="match status" value="1"/>
</dbReference>
<dbReference type="FunFam" id="3.40.50.720:FF:000462">
    <property type="entry name" value="Glyoxylate reductase (NADP+)"/>
    <property type="match status" value="1"/>
</dbReference>
<evidence type="ECO:0000256" key="2">
    <source>
        <dbReference type="ARBA" id="ARBA00022605"/>
    </source>
</evidence>
<dbReference type="GO" id="GO:0051287">
    <property type="term" value="F:NAD binding"/>
    <property type="evidence" value="ECO:0007669"/>
    <property type="project" value="InterPro"/>
</dbReference>
<dbReference type="PANTHER" id="PTHR42789:SF1">
    <property type="entry name" value="D-ISOMER SPECIFIC 2-HYDROXYACID DEHYDROGENASE FAMILY PROTEIN (AFU_ORTHOLOGUE AFUA_6G10090)"/>
    <property type="match status" value="1"/>
</dbReference>
<dbReference type="InterPro" id="IPR029753">
    <property type="entry name" value="D-isomer_DH_CS"/>
</dbReference>
<dbReference type="GO" id="GO:0008652">
    <property type="term" value="P:amino acid biosynthetic process"/>
    <property type="evidence" value="ECO:0007669"/>
    <property type="project" value="UniProtKB-KW"/>
</dbReference>
<dbReference type="InterPro" id="IPR029752">
    <property type="entry name" value="D-isomer_DH_CS1"/>
</dbReference>
<dbReference type="SUPFAM" id="SSF51735">
    <property type="entry name" value="NAD(P)-binding Rossmann-fold domains"/>
    <property type="match status" value="1"/>
</dbReference>
<dbReference type="PROSITE" id="PS00670">
    <property type="entry name" value="D_2_HYDROXYACID_DH_2"/>
    <property type="match status" value="1"/>
</dbReference>
<dbReference type="Pfam" id="PF00389">
    <property type="entry name" value="2-Hacid_dh"/>
    <property type="match status" value="1"/>
</dbReference>
<dbReference type="InterPro" id="IPR006140">
    <property type="entry name" value="D-isomer_DH_NAD-bd"/>
</dbReference>
<name>A0A2R7Y6P5_9CREN</name>
<keyword evidence="2" id="KW-0028">Amino-acid biosynthesis</keyword>
<evidence type="ECO:0000256" key="4">
    <source>
        <dbReference type="ARBA" id="ARBA00023027"/>
    </source>
</evidence>